<dbReference type="SMART" id="SM00226">
    <property type="entry name" value="LMWPc"/>
    <property type="match status" value="1"/>
</dbReference>
<accession>A0A2H4PYF7</accession>
<evidence type="ECO:0000259" key="2">
    <source>
        <dbReference type="SMART" id="SM00226"/>
    </source>
</evidence>
<dbReference type="SUPFAM" id="SSF52788">
    <property type="entry name" value="Phosphotyrosine protein phosphatases I"/>
    <property type="match status" value="1"/>
</dbReference>
<dbReference type="OrthoDB" id="295776at2157"/>
<dbReference type="STRING" id="1073996.SAMN05444271_10997"/>
<dbReference type="KEGG" id="hae:halTADL_0311"/>
<protein>
    <submittedName>
        <fullName evidence="3">Protein-tyrosine-phosphatase</fullName>
    </submittedName>
</protein>
<keyword evidence="4" id="KW-1185">Reference proteome</keyword>
<dbReference type="AlphaFoldDB" id="A0A1H6U3R0"/>
<dbReference type="PANTHER" id="PTHR43428:SF1">
    <property type="entry name" value="ARSENATE REDUCTASE"/>
    <property type="match status" value="1"/>
</dbReference>
<dbReference type="GO" id="GO:0046685">
    <property type="term" value="P:response to arsenic-containing substance"/>
    <property type="evidence" value="ECO:0007669"/>
    <property type="project" value="UniProtKB-KW"/>
</dbReference>
<dbReference type="Proteomes" id="UP000198888">
    <property type="component" value="Unassembled WGS sequence"/>
</dbReference>
<dbReference type="PANTHER" id="PTHR43428">
    <property type="entry name" value="ARSENATE REDUCTASE"/>
    <property type="match status" value="1"/>
</dbReference>
<dbReference type="InterPro" id="IPR023485">
    <property type="entry name" value="Ptyr_pPase"/>
</dbReference>
<gene>
    <name evidence="3" type="ORF">SAMN05444271_10997</name>
</gene>
<evidence type="ECO:0000256" key="1">
    <source>
        <dbReference type="ARBA" id="ARBA00022849"/>
    </source>
</evidence>
<dbReference type="InterPro" id="IPR036196">
    <property type="entry name" value="Ptyr_pPase_sf"/>
</dbReference>
<proteinExistence type="predicted"/>
<dbReference type="Pfam" id="PF01451">
    <property type="entry name" value="LMWPc"/>
    <property type="match status" value="1"/>
</dbReference>
<dbReference type="Gene3D" id="3.40.50.2300">
    <property type="match status" value="1"/>
</dbReference>
<evidence type="ECO:0000313" key="4">
    <source>
        <dbReference type="Proteomes" id="UP000198888"/>
    </source>
</evidence>
<sequence length="140" mass="15224">MSTKIAFVCVQNAGRSQMATAFAELARAEHGAEDDIEIVTGGTDPADHVHPEVVEVMKEKGVDLSDRVPKEVTPDDLRAMDLVITMGCSAEGVCPAAWNGESRDWDLDDPDGQGLDSVRAIRDDIERRVDALFEELLATQ</sequence>
<dbReference type="EMBL" id="FNYR01000009">
    <property type="protein sequence ID" value="SEI85144.1"/>
    <property type="molecule type" value="Genomic_DNA"/>
</dbReference>
<keyword evidence="1" id="KW-0059">Arsenical resistance</keyword>
<organism evidence="3 4">
    <name type="scientific">Halohasta litchfieldiae</name>
    <dbReference type="NCBI Taxonomy" id="1073996"/>
    <lineage>
        <taxon>Archaea</taxon>
        <taxon>Methanobacteriati</taxon>
        <taxon>Methanobacteriota</taxon>
        <taxon>Stenosarchaea group</taxon>
        <taxon>Halobacteria</taxon>
        <taxon>Halobacteriales</taxon>
        <taxon>Haloferacaceae</taxon>
        <taxon>Halohasta</taxon>
    </lineage>
</organism>
<feature type="domain" description="Phosphotyrosine protein phosphatase I" evidence="2">
    <location>
        <begin position="3"/>
        <end position="135"/>
    </location>
</feature>
<dbReference type="GeneID" id="35001138"/>
<dbReference type="RefSeq" id="WP_089672273.1">
    <property type="nucleotide sequence ID" value="NZ_CP024845.1"/>
</dbReference>
<evidence type="ECO:0000313" key="3">
    <source>
        <dbReference type="EMBL" id="SEI85144.1"/>
    </source>
</evidence>
<accession>A0A1H6U3R0</accession>
<reference evidence="3 4" key="1">
    <citation type="submission" date="2016-10" db="EMBL/GenBank/DDBJ databases">
        <authorList>
            <person name="de Groot N.N."/>
        </authorList>
    </citation>
    <scope>NUCLEOTIDE SEQUENCE [LARGE SCALE GENOMIC DNA]</scope>
    <source>
        <strain evidence="3 4">DSM 22187</strain>
    </source>
</reference>
<name>A0A1H6U3R0_9EURY</name>
<dbReference type="CDD" id="cd16345">
    <property type="entry name" value="LMWP_ArsC"/>
    <property type="match status" value="1"/>
</dbReference>